<feature type="compositionally biased region" description="Polar residues" evidence="3">
    <location>
        <begin position="381"/>
        <end position="404"/>
    </location>
</feature>
<dbReference type="GO" id="GO:0030674">
    <property type="term" value="F:protein-macromolecule adaptor activity"/>
    <property type="evidence" value="ECO:0007669"/>
    <property type="project" value="TreeGrafter"/>
</dbReference>
<dbReference type="InterPro" id="IPR038274">
    <property type="entry name" value="Atg6/Beclin_C_sf"/>
</dbReference>
<dbReference type="InterPro" id="IPR041691">
    <property type="entry name" value="Atg6/beclin_CC"/>
</dbReference>
<reference evidence="6 7" key="1">
    <citation type="submission" date="2023-10" db="EMBL/GenBank/DDBJ databases">
        <title>Draft Genome Sequence of Candida saopaulonensis from a very Premature Infant with Sepsis.</title>
        <authorList>
            <person name="Ning Y."/>
            <person name="Dai R."/>
            <person name="Xiao M."/>
            <person name="Xu Y."/>
            <person name="Yan Q."/>
            <person name="Zhang L."/>
        </authorList>
    </citation>
    <scope>NUCLEOTIDE SEQUENCE [LARGE SCALE GENOMIC DNA]</scope>
    <source>
        <strain evidence="6 7">19XY460</strain>
    </source>
</reference>
<evidence type="ECO:0000313" key="7">
    <source>
        <dbReference type="Proteomes" id="UP001338582"/>
    </source>
</evidence>
<evidence type="ECO:0000256" key="1">
    <source>
        <dbReference type="ARBA" id="ARBA00005965"/>
    </source>
</evidence>
<sequence>MGYFCQNCLAPINLDDSLRNLSDQQRHLLVSRAAKAPPTPGLPAPKFIPKDRLERYNRALSLNPTEAELRDNTQGSHAENSYDSHRSFVYISDSEEAQEGNSANEHQEDENRETNGHAKAHAVENGSDQLPDFSKVKSLNQVFRILLTNQDVSHPMCKECAALLTENYKLKFDHSQREKEQYASFLKKLKDRSSAPTSSEAALDAKLSGAEAELQELRKLEEEKLQELELLEDKHSELMQQISQLDSKLEEINETELSELFKMKNTFTSNLQLELARLEQAKALYKKHLNQLDRLRSFNVYTRLFDILFDAGDGFGRINGCRLGYRVPWPELNVSLGHVARLVTFLKLRLDVQLDSYKIVSLGLKSYIVKYGHKTDESAEPAQQTELSLHSANEPASTTSSNRSGTVLPLYSSNEFTLGKLFNYNSIDVSMLALLDILSLFERDLVKRDEGLAFPYVISATKGTIGGRSIRLSSNSPWTEACRYLLTDLNWILSYVSAQPAPDT</sequence>
<keyword evidence="7" id="KW-1185">Reference proteome</keyword>
<dbReference type="Gene3D" id="1.10.418.40">
    <property type="entry name" value="Autophagy protein 6/Beclin 1"/>
    <property type="match status" value="1"/>
</dbReference>
<dbReference type="KEGG" id="asau:88175098"/>
<dbReference type="GO" id="GO:0034271">
    <property type="term" value="C:phosphatidylinositol 3-kinase complex, class III, type I"/>
    <property type="evidence" value="ECO:0007669"/>
    <property type="project" value="TreeGrafter"/>
</dbReference>
<dbReference type="GO" id="GO:0045324">
    <property type="term" value="P:late endosome to vacuole transport"/>
    <property type="evidence" value="ECO:0007669"/>
    <property type="project" value="TreeGrafter"/>
</dbReference>
<protein>
    <recommendedName>
        <fullName evidence="8">Autophagy-related protein 6</fullName>
    </recommendedName>
</protein>
<dbReference type="AlphaFoldDB" id="A0AAX4HDQ1"/>
<dbReference type="GO" id="GO:0043548">
    <property type="term" value="F:phosphatidylinositol 3-kinase binding"/>
    <property type="evidence" value="ECO:0007669"/>
    <property type="project" value="TreeGrafter"/>
</dbReference>
<dbReference type="GO" id="GO:0034272">
    <property type="term" value="C:phosphatidylinositol 3-kinase complex, class III, type II"/>
    <property type="evidence" value="ECO:0007669"/>
    <property type="project" value="TreeGrafter"/>
</dbReference>
<feature type="domain" description="Atg6/beclin coiled-coil" evidence="5">
    <location>
        <begin position="155"/>
        <end position="292"/>
    </location>
</feature>
<comment type="similarity">
    <text evidence="1">Belongs to the beclin family.</text>
</comment>
<dbReference type="PANTHER" id="PTHR12768:SF4">
    <property type="entry name" value="BECLIN-1"/>
    <property type="match status" value="1"/>
</dbReference>
<dbReference type="GO" id="GO:0006995">
    <property type="term" value="P:cellular response to nitrogen starvation"/>
    <property type="evidence" value="ECO:0007669"/>
    <property type="project" value="TreeGrafter"/>
</dbReference>
<dbReference type="InterPro" id="IPR007243">
    <property type="entry name" value="Atg6/Beclin"/>
</dbReference>
<feature type="region of interest" description="Disordered" evidence="3">
    <location>
        <begin position="95"/>
        <end position="116"/>
    </location>
</feature>
<feature type="region of interest" description="Disordered" evidence="3">
    <location>
        <begin position="380"/>
        <end position="404"/>
    </location>
</feature>
<dbReference type="GO" id="GO:0000423">
    <property type="term" value="P:mitophagy"/>
    <property type="evidence" value="ECO:0007669"/>
    <property type="project" value="TreeGrafter"/>
</dbReference>
<evidence type="ECO:0000256" key="3">
    <source>
        <dbReference type="SAM" id="MobiDB-lite"/>
    </source>
</evidence>
<feature type="coiled-coil region" evidence="2">
    <location>
        <begin position="200"/>
        <end position="295"/>
    </location>
</feature>
<dbReference type="InterPro" id="IPR040455">
    <property type="entry name" value="Atg6_BARA"/>
</dbReference>
<evidence type="ECO:0000259" key="4">
    <source>
        <dbReference type="Pfam" id="PF04111"/>
    </source>
</evidence>
<evidence type="ECO:0000256" key="2">
    <source>
        <dbReference type="SAM" id="Coils"/>
    </source>
</evidence>
<organism evidence="6 7">
    <name type="scientific">Australozyma saopauloensis</name>
    <dbReference type="NCBI Taxonomy" id="291208"/>
    <lineage>
        <taxon>Eukaryota</taxon>
        <taxon>Fungi</taxon>
        <taxon>Dikarya</taxon>
        <taxon>Ascomycota</taxon>
        <taxon>Saccharomycotina</taxon>
        <taxon>Pichiomycetes</taxon>
        <taxon>Metschnikowiaceae</taxon>
        <taxon>Australozyma</taxon>
    </lineage>
</organism>
<proteinExistence type="inferred from homology"/>
<dbReference type="GO" id="GO:0000045">
    <property type="term" value="P:autophagosome assembly"/>
    <property type="evidence" value="ECO:0007669"/>
    <property type="project" value="TreeGrafter"/>
</dbReference>
<feature type="domain" description="Atg6 BARA" evidence="4">
    <location>
        <begin position="295"/>
        <end position="497"/>
    </location>
</feature>
<evidence type="ECO:0008006" key="8">
    <source>
        <dbReference type="Google" id="ProtNLM"/>
    </source>
</evidence>
<dbReference type="EMBL" id="CP138898">
    <property type="protein sequence ID" value="WPK26675.1"/>
    <property type="molecule type" value="Genomic_DNA"/>
</dbReference>
<dbReference type="Pfam" id="PF04111">
    <property type="entry name" value="APG6"/>
    <property type="match status" value="1"/>
</dbReference>
<dbReference type="Proteomes" id="UP001338582">
    <property type="component" value="Chromosome 5"/>
</dbReference>
<dbReference type="Pfam" id="PF17675">
    <property type="entry name" value="APG6_N"/>
    <property type="match status" value="1"/>
</dbReference>
<gene>
    <name evidence="6" type="ORF">PUMCH_004035</name>
</gene>
<dbReference type="GeneID" id="88175098"/>
<dbReference type="RefSeq" id="XP_062879056.1">
    <property type="nucleotide sequence ID" value="XM_063022986.1"/>
</dbReference>
<evidence type="ECO:0000313" key="6">
    <source>
        <dbReference type="EMBL" id="WPK26675.1"/>
    </source>
</evidence>
<keyword evidence="2" id="KW-0175">Coiled coil</keyword>
<dbReference type="PANTHER" id="PTHR12768">
    <property type="entry name" value="BECLIN 1"/>
    <property type="match status" value="1"/>
</dbReference>
<accession>A0AAX4HDQ1</accession>
<dbReference type="GO" id="GO:0000407">
    <property type="term" value="C:phagophore assembly site"/>
    <property type="evidence" value="ECO:0007669"/>
    <property type="project" value="TreeGrafter"/>
</dbReference>
<evidence type="ECO:0000259" key="5">
    <source>
        <dbReference type="Pfam" id="PF17675"/>
    </source>
</evidence>
<name>A0AAX4HDQ1_9ASCO</name>